<gene>
    <name evidence="8" type="primary">LOC113502710</name>
</gene>
<dbReference type="SUPFAM" id="SSF51735">
    <property type="entry name" value="NAD(P)-binding Rossmann-fold domains"/>
    <property type="match status" value="1"/>
</dbReference>
<evidence type="ECO:0000256" key="1">
    <source>
        <dbReference type="ARBA" id="ARBA00005928"/>
    </source>
</evidence>
<dbReference type="GO" id="GO:0102965">
    <property type="term" value="F:alcohol-forming long-chain fatty acyl-CoA reductase activity"/>
    <property type="evidence" value="ECO:0007669"/>
    <property type="project" value="UniProtKB-EC"/>
</dbReference>
<keyword evidence="4" id="KW-0521">NADP</keyword>
<dbReference type="GO" id="GO:0080019">
    <property type="term" value="F:alcohol-forming very long-chain fatty acyl-CoA reductase activity"/>
    <property type="evidence" value="ECO:0007669"/>
    <property type="project" value="InterPro"/>
</dbReference>
<dbReference type="GO" id="GO:0005777">
    <property type="term" value="C:peroxisome"/>
    <property type="evidence" value="ECO:0007669"/>
    <property type="project" value="TreeGrafter"/>
</dbReference>
<dbReference type="RefSeq" id="XP_026740163.1">
    <property type="nucleotide sequence ID" value="XM_026884362.1"/>
</dbReference>
<dbReference type="Gene3D" id="3.40.50.720">
    <property type="entry name" value="NAD(P)-binding Rossmann-like Domain"/>
    <property type="match status" value="1"/>
</dbReference>
<dbReference type="GO" id="GO:0035336">
    <property type="term" value="P:long-chain fatty-acyl-CoA metabolic process"/>
    <property type="evidence" value="ECO:0007669"/>
    <property type="project" value="TreeGrafter"/>
</dbReference>
<dbReference type="InterPro" id="IPR033640">
    <property type="entry name" value="FAR_C"/>
</dbReference>
<comment type="similarity">
    <text evidence="1 4">Belongs to the fatty acyl-CoA reductase family.</text>
</comment>
<dbReference type="PANTHER" id="PTHR11011:SF116">
    <property type="entry name" value="FATTY ACYL-COA REDUCTASE CG5065-RELATED"/>
    <property type="match status" value="1"/>
</dbReference>
<dbReference type="AlphaFoldDB" id="A0A7E5WHG2"/>
<comment type="catalytic activity">
    <reaction evidence="4">
        <text>a long-chain fatty acyl-CoA + 2 NADPH + 2 H(+) = a long-chain primary fatty alcohol + 2 NADP(+) + CoA</text>
        <dbReference type="Rhea" id="RHEA:52716"/>
        <dbReference type="ChEBI" id="CHEBI:15378"/>
        <dbReference type="ChEBI" id="CHEBI:57287"/>
        <dbReference type="ChEBI" id="CHEBI:57783"/>
        <dbReference type="ChEBI" id="CHEBI:58349"/>
        <dbReference type="ChEBI" id="CHEBI:77396"/>
        <dbReference type="ChEBI" id="CHEBI:83139"/>
        <dbReference type="EC" id="1.2.1.84"/>
    </reaction>
</comment>
<dbReference type="KEGG" id="tnl:113502710"/>
<evidence type="ECO:0000256" key="4">
    <source>
        <dbReference type="RuleBase" id="RU363097"/>
    </source>
</evidence>
<proteinExistence type="inferred from homology"/>
<feature type="domain" description="Thioester reductase (TE)" evidence="6">
    <location>
        <begin position="40"/>
        <end position="314"/>
    </location>
</feature>
<evidence type="ECO:0000256" key="2">
    <source>
        <dbReference type="ARBA" id="ARBA00022516"/>
    </source>
</evidence>
<evidence type="ECO:0000259" key="6">
    <source>
        <dbReference type="Pfam" id="PF07993"/>
    </source>
</evidence>
<dbReference type="PANTHER" id="PTHR11011">
    <property type="entry name" value="MALE STERILITY PROTEIN 2-RELATED"/>
    <property type="match status" value="1"/>
</dbReference>
<dbReference type="OrthoDB" id="429813at2759"/>
<dbReference type="Pfam" id="PF03015">
    <property type="entry name" value="Sterile"/>
    <property type="match status" value="1"/>
</dbReference>
<feature type="domain" description="Fatty acyl-CoA reductase C-terminal" evidence="5">
    <location>
        <begin position="388"/>
        <end position="483"/>
    </location>
</feature>
<evidence type="ECO:0000259" key="5">
    <source>
        <dbReference type="Pfam" id="PF03015"/>
    </source>
</evidence>
<dbReference type="CDD" id="cd05236">
    <property type="entry name" value="FAR-N_SDR_e"/>
    <property type="match status" value="1"/>
</dbReference>
<dbReference type="GeneID" id="113502710"/>
<evidence type="ECO:0000256" key="3">
    <source>
        <dbReference type="ARBA" id="ARBA00023098"/>
    </source>
</evidence>
<dbReference type="CDD" id="cd09071">
    <property type="entry name" value="FAR_C"/>
    <property type="match status" value="1"/>
</dbReference>
<sequence>MDPAVEIELRARRLQEPMNAVIELGTSPVQKYYEDTTVFITGGSGFLGKALVEKLFRACRIKKIFLLLRSKKGKNVQERLEEVLQDPVFDLVRGKPRFAGRIVPVSGDAAEPRLGLSYKDWSTLTKEVDIIFHMAATVRFDEPLKVAAKINVGGTLKAVELAKSCTKLKQFIHVSTAYTHATRERVGKEVKEQFYPCPMSPELFMDLVDTLDERRLNGITPGLIKGWPNTYTFTKALAEHVVRDAGVDLPVCVVKPPIVLHALYEPHPGWLEKSCLGGISGMALGASMGVLRVFFVDLENKFAGVPLEYVNNAIIGAAWDSTEREKEGNKEIPIYIVSNEETLRKWRDYSKFMGTLYRPGLSLPIALWYCYLIETKNIFVYHLLSWLLHYIPAYVMDGVCAVIGRRPKGIPSFVKAYQRIDKKLEAYKYFLTNSWIFRDDNVKAMISRMTENDGAIFNCNLSTVDTDAHAQVWCIGLRRYILKHDLKDTVKSENKQKLLCLANMVFLVVYGYGLWFVLSTILSMACYLFRFFV</sequence>
<dbReference type="Pfam" id="PF07993">
    <property type="entry name" value="NAD_binding_4"/>
    <property type="match status" value="1"/>
</dbReference>
<name>A0A7E5WHG2_TRINI</name>
<organism evidence="7 8">
    <name type="scientific">Trichoplusia ni</name>
    <name type="common">Cabbage looper</name>
    <dbReference type="NCBI Taxonomy" id="7111"/>
    <lineage>
        <taxon>Eukaryota</taxon>
        <taxon>Metazoa</taxon>
        <taxon>Ecdysozoa</taxon>
        <taxon>Arthropoda</taxon>
        <taxon>Hexapoda</taxon>
        <taxon>Insecta</taxon>
        <taxon>Pterygota</taxon>
        <taxon>Neoptera</taxon>
        <taxon>Endopterygota</taxon>
        <taxon>Lepidoptera</taxon>
        <taxon>Glossata</taxon>
        <taxon>Ditrysia</taxon>
        <taxon>Noctuoidea</taxon>
        <taxon>Noctuidae</taxon>
        <taxon>Plusiinae</taxon>
        <taxon>Trichoplusia</taxon>
    </lineage>
</organism>
<keyword evidence="7" id="KW-1185">Reference proteome</keyword>
<evidence type="ECO:0000313" key="8">
    <source>
        <dbReference type="RefSeq" id="XP_026740163.1"/>
    </source>
</evidence>
<keyword evidence="4" id="KW-0560">Oxidoreductase</keyword>
<reference evidence="8" key="1">
    <citation type="submission" date="2025-08" db="UniProtKB">
        <authorList>
            <consortium name="RefSeq"/>
        </authorList>
    </citation>
    <scope>IDENTIFICATION</scope>
</reference>
<keyword evidence="2 4" id="KW-0444">Lipid biosynthesis</keyword>
<keyword evidence="4" id="KW-1133">Transmembrane helix</keyword>
<dbReference type="InterPro" id="IPR026055">
    <property type="entry name" value="FAR"/>
</dbReference>
<dbReference type="InParanoid" id="A0A7E5WHG2"/>
<keyword evidence="3 4" id="KW-0443">Lipid metabolism</keyword>
<feature type="transmembrane region" description="Helical" evidence="4">
    <location>
        <begin position="504"/>
        <end position="529"/>
    </location>
</feature>
<dbReference type="EC" id="1.2.1.84" evidence="4"/>
<keyword evidence="4" id="KW-0812">Transmembrane</keyword>
<dbReference type="InterPro" id="IPR036291">
    <property type="entry name" value="NAD(P)-bd_dom_sf"/>
</dbReference>
<keyword evidence="4" id="KW-0472">Membrane</keyword>
<dbReference type="InterPro" id="IPR013120">
    <property type="entry name" value="FAR_NAD-bd"/>
</dbReference>
<protein>
    <recommendedName>
        <fullName evidence="4">Fatty acyl-CoA reductase</fullName>
        <ecNumber evidence="4">1.2.1.84</ecNumber>
    </recommendedName>
</protein>
<accession>A0A7E5WHG2</accession>
<dbReference type="Proteomes" id="UP000322000">
    <property type="component" value="Chromosome 17"/>
</dbReference>
<evidence type="ECO:0000313" key="7">
    <source>
        <dbReference type="Proteomes" id="UP000322000"/>
    </source>
</evidence>
<comment type="function">
    <text evidence="4">Catalyzes the reduction of fatty acyl-CoA to fatty alcohols.</text>
</comment>